<evidence type="ECO:0008006" key="3">
    <source>
        <dbReference type="Google" id="ProtNLM"/>
    </source>
</evidence>
<dbReference type="Proteomes" id="UP000239002">
    <property type="component" value="Unassembled WGS sequence"/>
</dbReference>
<dbReference type="EMBL" id="PTJE01000001">
    <property type="protein sequence ID" value="PPK96587.1"/>
    <property type="molecule type" value="Genomic_DNA"/>
</dbReference>
<dbReference type="PROSITE" id="PS51257">
    <property type="entry name" value="PROKAR_LIPOPROTEIN"/>
    <property type="match status" value="1"/>
</dbReference>
<dbReference type="RefSeq" id="WP_104514137.1">
    <property type="nucleotide sequence ID" value="NZ_MQVW01000027.1"/>
</dbReference>
<reference evidence="1 2" key="1">
    <citation type="submission" date="2018-02" db="EMBL/GenBank/DDBJ databases">
        <title>Genomic Encyclopedia of Archaeal and Bacterial Type Strains, Phase II (KMG-II): from individual species to whole genera.</title>
        <authorList>
            <person name="Goeker M."/>
        </authorList>
    </citation>
    <scope>NUCLEOTIDE SEQUENCE [LARGE SCALE GENOMIC DNA]</scope>
    <source>
        <strain evidence="1 2">DSM 16809</strain>
    </source>
</reference>
<comment type="caution">
    <text evidence="1">The sequence shown here is derived from an EMBL/GenBank/DDBJ whole genome shotgun (WGS) entry which is preliminary data.</text>
</comment>
<evidence type="ECO:0000313" key="1">
    <source>
        <dbReference type="EMBL" id="PPK96587.1"/>
    </source>
</evidence>
<organism evidence="1 2">
    <name type="scientific">Nonlabens xylanidelens</name>
    <dbReference type="NCBI Taxonomy" id="191564"/>
    <lineage>
        <taxon>Bacteria</taxon>
        <taxon>Pseudomonadati</taxon>
        <taxon>Bacteroidota</taxon>
        <taxon>Flavobacteriia</taxon>
        <taxon>Flavobacteriales</taxon>
        <taxon>Flavobacteriaceae</taxon>
        <taxon>Nonlabens</taxon>
    </lineage>
</organism>
<dbReference type="OrthoDB" id="1143948at2"/>
<accession>A0A2S6IQR4</accession>
<proteinExistence type="predicted"/>
<protein>
    <recommendedName>
        <fullName evidence="3">Component of SufBCD complex</fullName>
    </recommendedName>
</protein>
<keyword evidence="2" id="KW-1185">Reference proteome</keyword>
<dbReference type="AlphaFoldDB" id="A0A2S6IQR4"/>
<name>A0A2S6IQR4_9FLAO</name>
<evidence type="ECO:0000313" key="2">
    <source>
        <dbReference type="Proteomes" id="UP000239002"/>
    </source>
</evidence>
<gene>
    <name evidence="1" type="ORF">LY01_00410</name>
</gene>
<sequence length="145" mass="16169">MKRLIVFSFLALSIASCKNESQSTEETVVTKEVTENALPEGEQLYRGEFIYLKDAAVLTTRNEIYAVKINDKMHELNEVAKALKKTEFDMVNVVIHGTIQPNPVKAEIGEGWDQMVSITKIIEVTPATSANVIKTGKTLDIKEVK</sequence>